<evidence type="ECO:0000313" key="3">
    <source>
        <dbReference type="EnsemblFungi" id="EJT73850"/>
    </source>
</evidence>
<gene>
    <name evidence="3" type="primary">20348163</name>
    <name evidence="2" type="ORF">GGTG_07705</name>
</gene>
<dbReference type="GeneID" id="20348163"/>
<name>J3P2F8_GAET3</name>
<protein>
    <submittedName>
        <fullName evidence="2 3">Uncharacterized protein</fullName>
    </submittedName>
</protein>
<dbReference type="AlphaFoldDB" id="J3P2F8"/>
<reference evidence="3" key="4">
    <citation type="journal article" date="2015" name="G3 (Bethesda)">
        <title>Genome sequences of three phytopathogenic species of the Magnaporthaceae family of fungi.</title>
        <authorList>
            <person name="Okagaki L.H."/>
            <person name="Nunes C.C."/>
            <person name="Sailsbery J."/>
            <person name="Clay B."/>
            <person name="Brown D."/>
            <person name="John T."/>
            <person name="Oh Y."/>
            <person name="Young N."/>
            <person name="Fitzgerald M."/>
            <person name="Haas B.J."/>
            <person name="Zeng Q."/>
            <person name="Young S."/>
            <person name="Adiconis X."/>
            <person name="Fan L."/>
            <person name="Levin J.Z."/>
            <person name="Mitchell T.K."/>
            <person name="Okubara P.A."/>
            <person name="Farman M.L."/>
            <person name="Kohn L.M."/>
            <person name="Birren B."/>
            <person name="Ma L.-J."/>
            <person name="Dean R.A."/>
        </authorList>
    </citation>
    <scope>NUCLEOTIDE SEQUENCE</scope>
    <source>
        <strain evidence="3">R3-111a-1</strain>
    </source>
</reference>
<proteinExistence type="predicted"/>
<accession>J3P2F8</accession>
<reference evidence="4" key="1">
    <citation type="submission" date="2010-07" db="EMBL/GenBank/DDBJ databases">
        <title>The genome sequence of Gaeumannomyces graminis var. tritici strain R3-111a-1.</title>
        <authorList>
            <consortium name="The Broad Institute Genome Sequencing Platform"/>
            <person name="Ma L.-J."/>
            <person name="Dead R."/>
            <person name="Young S."/>
            <person name="Zeng Q."/>
            <person name="Koehrsen M."/>
            <person name="Alvarado L."/>
            <person name="Berlin A."/>
            <person name="Chapman S.B."/>
            <person name="Chen Z."/>
            <person name="Freedman E."/>
            <person name="Gellesch M."/>
            <person name="Goldberg J."/>
            <person name="Griggs A."/>
            <person name="Gujja S."/>
            <person name="Heilman E.R."/>
            <person name="Heiman D."/>
            <person name="Hepburn T."/>
            <person name="Howarth C."/>
            <person name="Jen D."/>
            <person name="Larson L."/>
            <person name="Mehta T."/>
            <person name="Neiman D."/>
            <person name="Pearson M."/>
            <person name="Roberts A."/>
            <person name="Saif S."/>
            <person name="Shea T."/>
            <person name="Shenoy N."/>
            <person name="Sisk P."/>
            <person name="Stolte C."/>
            <person name="Sykes S."/>
            <person name="Walk T."/>
            <person name="White J."/>
            <person name="Yandava C."/>
            <person name="Haas B."/>
            <person name="Nusbaum C."/>
            <person name="Birren B."/>
        </authorList>
    </citation>
    <scope>NUCLEOTIDE SEQUENCE [LARGE SCALE GENOMIC DNA]</scope>
    <source>
        <strain evidence="4">R3-111a-1</strain>
    </source>
</reference>
<reference evidence="3" key="5">
    <citation type="submission" date="2018-04" db="UniProtKB">
        <authorList>
            <consortium name="EnsemblFungi"/>
        </authorList>
    </citation>
    <scope>IDENTIFICATION</scope>
    <source>
        <strain evidence="3">R3-111a-1</strain>
    </source>
</reference>
<dbReference type="EnsemblFungi" id="EJT73850">
    <property type="protein sequence ID" value="EJT73850"/>
    <property type="gene ID" value="GGTG_07705"/>
</dbReference>
<dbReference type="EMBL" id="GL385398">
    <property type="protein sequence ID" value="EJT73850.1"/>
    <property type="molecule type" value="Genomic_DNA"/>
</dbReference>
<reference evidence="2" key="2">
    <citation type="submission" date="2010-07" db="EMBL/GenBank/DDBJ databases">
        <authorList>
            <consortium name="The Broad Institute Genome Sequencing Platform"/>
            <consortium name="Broad Institute Genome Sequencing Center for Infectious Disease"/>
            <person name="Ma L.-J."/>
            <person name="Dead R."/>
            <person name="Young S."/>
            <person name="Zeng Q."/>
            <person name="Koehrsen M."/>
            <person name="Alvarado L."/>
            <person name="Berlin A."/>
            <person name="Chapman S.B."/>
            <person name="Chen Z."/>
            <person name="Freedman E."/>
            <person name="Gellesch M."/>
            <person name="Goldberg J."/>
            <person name="Griggs A."/>
            <person name="Gujja S."/>
            <person name="Heilman E.R."/>
            <person name="Heiman D."/>
            <person name="Hepburn T."/>
            <person name="Howarth C."/>
            <person name="Jen D."/>
            <person name="Larson L."/>
            <person name="Mehta T."/>
            <person name="Neiman D."/>
            <person name="Pearson M."/>
            <person name="Roberts A."/>
            <person name="Saif S."/>
            <person name="Shea T."/>
            <person name="Shenoy N."/>
            <person name="Sisk P."/>
            <person name="Stolte C."/>
            <person name="Sykes S."/>
            <person name="Walk T."/>
            <person name="White J."/>
            <person name="Yandava C."/>
            <person name="Haas B."/>
            <person name="Nusbaum C."/>
            <person name="Birren B."/>
        </authorList>
    </citation>
    <scope>NUCLEOTIDE SEQUENCE</scope>
    <source>
        <strain evidence="2">R3-111a-1</strain>
    </source>
</reference>
<evidence type="ECO:0000313" key="4">
    <source>
        <dbReference type="Proteomes" id="UP000006039"/>
    </source>
</evidence>
<feature type="region of interest" description="Disordered" evidence="1">
    <location>
        <begin position="33"/>
        <end position="72"/>
    </location>
</feature>
<reference evidence="2" key="3">
    <citation type="submission" date="2010-09" db="EMBL/GenBank/DDBJ databases">
        <title>Annotation of Gaeumannomyces graminis var. tritici R3-111a-1.</title>
        <authorList>
            <consortium name="The Broad Institute Genome Sequencing Platform"/>
            <person name="Ma L.-J."/>
            <person name="Dead R."/>
            <person name="Young S.K."/>
            <person name="Zeng Q."/>
            <person name="Gargeya S."/>
            <person name="Fitzgerald M."/>
            <person name="Haas B."/>
            <person name="Abouelleil A."/>
            <person name="Alvarado L."/>
            <person name="Arachchi H.M."/>
            <person name="Berlin A."/>
            <person name="Brown A."/>
            <person name="Chapman S.B."/>
            <person name="Chen Z."/>
            <person name="Dunbar C."/>
            <person name="Freedman E."/>
            <person name="Gearin G."/>
            <person name="Gellesch M."/>
            <person name="Goldberg J."/>
            <person name="Griggs A."/>
            <person name="Gujja S."/>
            <person name="Heiman D."/>
            <person name="Howarth C."/>
            <person name="Larson L."/>
            <person name="Lui A."/>
            <person name="MacDonald P.J.P."/>
            <person name="Mehta T."/>
            <person name="Montmayeur A."/>
            <person name="Murphy C."/>
            <person name="Neiman D."/>
            <person name="Pearson M."/>
            <person name="Priest M."/>
            <person name="Roberts A."/>
            <person name="Saif S."/>
            <person name="Shea T."/>
            <person name="Shenoy N."/>
            <person name="Sisk P."/>
            <person name="Stolte C."/>
            <person name="Sykes S."/>
            <person name="Yandava C."/>
            <person name="Wortman J."/>
            <person name="Nusbaum C."/>
            <person name="Birren B."/>
        </authorList>
    </citation>
    <scope>NUCLEOTIDE SEQUENCE</scope>
    <source>
        <strain evidence="2">R3-111a-1</strain>
    </source>
</reference>
<dbReference type="RefSeq" id="XP_009223794.1">
    <property type="nucleotide sequence ID" value="XM_009225530.1"/>
</dbReference>
<dbReference type="HOGENOM" id="CLU_1408854_0_0_1"/>
<dbReference type="VEuPathDB" id="FungiDB:GGTG_07705"/>
<organism evidence="2">
    <name type="scientific">Gaeumannomyces tritici (strain R3-111a-1)</name>
    <name type="common">Wheat and barley take-all root rot fungus</name>
    <name type="synonym">Gaeumannomyces graminis var. tritici</name>
    <dbReference type="NCBI Taxonomy" id="644352"/>
    <lineage>
        <taxon>Eukaryota</taxon>
        <taxon>Fungi</taxon>
        <taxon>Dikarya</taxon>
        <taxon>Ascomycota</taxon>
        <taxon>Pezizomycotina</taxon>
        <taxon>Sordariomycetes</taxon>
        <taxon>Sordariomycetidae</taxon>
        <taxon>Magnaporthales</taxon>
        <taxon>Magnaporthaceae</taxon>
        <taxon>Gaeumannomyces</taxon>
    </lineage>
</organism>
<evidence type="ECO:0000256" key="1">
    <source>
        <dbReference type="SAM" id="MobiDB-lite"/>
    </source>
</evidence>
<sequence>MLPGGVTGNRLSLTAPSRRNPYLVRPCSLFTRPTTLPDHQRSGRNRPTAALSMAMQQQTLPRPSKLEQEGGPEEATGWLVGRRIICHLIVRAALTSKTAVNQWHRYGTETLLGLPGPDDGGGVSDAGGGNSDLFLFSFTGHPTSPHVLVREPPRSAPIRPDPPRSAPRWVPRPRPRHGLWIDIEISVVRWQNK</sequence>
<keyword evidence="4" id="KW-1185">Reference proteome</keyword>
<feature type="region of interest" description="Disordered" evidence="1">
    <location>
        <begin position="145"/>
        <end position="170"/>
    </location>
</feature>
<dbReference type="Proteomes" id="UP000006039">
    <property type="component" value="Unassembled WGS sequence"/>
</dbReference>
<evidence type="ECO:0000313" key="2">
    <source>
        <dbReference type="EMBL" id="EJT73850.1"/>
    </source>
</evidence>